<dbReference type="EMBL" id="BMAO01035167">
    <property type="protein sequence ID" value="GFR01769.1"/>
    <property type="molecule type" value="Genomic_DNA"/>
</dbReference>
<protein>
    <submittedName>
        <fullName evidence="1">Uncharacterized protein</fullName>
    </submittedName>
</protein>
<gene>
    <name evidence="1" type="ORF">TNCT_457531</name>
</gene>
<accession>A0A8X6GEY5</accession>
<dbReference type="OrthoDB" id="6435066at2759"/>
<sequence>MRIRRALLHILKERQRMRKIASRWVPYHLTEMQKRLRYDAARSQQELYERKGDAFLRRIITLVAIGPYRATQN</sequence>
<dbReference type="Proteomes" id="UP000887116">
    <property type="component" value="Unassembled WGS sequence"/>
</dbReference>
<organism evidence="1 2">
    <name type="scientific">Trichonephila clavata</name>
    <name type="common">Joro spider</name>
    <name type="synonym">Nephila clavata</name>
    <dbReference type="NCBI Taxonomy" id="2740835"/>
    <lineage>
        <taxon>Eukaryota</taxon>
        <taxon>Metazoa</taxon>
        <taxon>Ecdysozoa</taxon>
        <taxon>Arthropoda</taxon>
        <taxon>Chelicerata</taxon>
        <taxon>Arachnida</taxon>
        <taxon>Araneae</taxon>
        <taxon>Araneomorphae</taxon>
        <taxon>Entelegynae</taxon>
        <taxon>Araneoidea</taxon>
        <taxon>Nephilidae</taxon>
        <taxon>Trichonephila</taxon>
    </lineage>
</organism>
<proteinExistence type="predicted"/>
<reference evidence="1" key="1">
    <citation type="submission" date="2020-07" db="EMBL/GenBank/DDBJ databases">
        <title>Multicomponent nature underlies the extraordinary mechanical properties of spider dragline silk.</title>
        <authorList>
            <person name="Kono N."/>
            <person name="Nakamura H."/>
            <person name="Mori M."/>
            <person name="Yoshida Y."/>
            <person name="Ohtoshi R."/>
            <person name="Malay A.D."/>
            <person name="Moran D.A.P."/>
            <person name="Tomita M."/>
            <person name="Numata K."/>
            <person name="Arakawa K."/>
        </authorList>
    </citation>
    <scope>NUCLEOTIDE SEQUENCE</scope>
</reference>
<evidence type="ECO:0000313" key="1">
    <source>
        <dbReference type="EMBL" id="GFR01769.1"/>
    </source>
</evidence>
<dbReference type="AlphaFoldDB" id="A0A8X6GEY5"/>
<comment type="caution">
    <text evidence="1">The sequence shown here is derived from an EMBL/GenBank/DDBJ whole genome shotgun (WGS) entry which is preliminary data.</text>
</comment>
<name>A0A8X6GEY5_TRICU</name>
<evidence type="ECO:0000313" key="2">
    <source>
        <dbReference type="Proteomes" id="UP000887116"/>
    </source>
</evidence>
<keyword evidence="2" id="KW-1185">Reference proteome</keyword>